<dbReference type="FunFam" id="3.30.559.10:FF:000007">
    <property type="entry name" value="Dihydrolipoamide acetyltransferase component of pyruvate dehydrogenase complex"/>
    <property type="match status" value="1"/>
</dbReference>
<proteinExistence type="inferred from homology"/>
<evidence type="ECO:0000259" key="8">
    <source>
        <dbReference type="PROSITE" id="PS50968"/>
    </source>
</evidence>
<dbReference type="InterPro" id="IPR011053">
    <property type="entry name" value="Single_hybrid_motif"/>
</dbReference>
<evidence type="ECO:0000259" key="9">
    <source>
        <dbReference type="PROSITE" id="PS51826"/>
    </source>
</evidence>
<dbReference type="PANTHER" id="PTHR43178">
    <property type="entry name" value="DIHYDROLIPOAMIDE ACETYLTRANSFERASE COMPONENT OF PYRUVATE DEHYDROGENASE COMPLEX"/>
    <property type="match status" value="1"/>
</dbReference>
<dbReference type="CDD" id="cd06849">
    <property type="entry name" value="lipoyl_domain"/>
    <property type="match status" value="1"/>
</dbReference>
<protein>
    <recommendedName>
        <fullName evidence="7">Dihydrolipoamide acetyltransferase component of pyruvate dehydrogenase complex</fullName>
        <ecNumber evidence="7">2.3.1.-</ecNumber>
    </recommendedName>
</protein>
<dbReference type="EC" id="2.3.1.-" evidence="7"/>
<evidence type="ECO:0000256" key="3">
    <source>
        <dbReference type="ARBA" id="ARBA00011484"/>
    </source>
</evidence>
<evidence type="ECO:0000313" key="11">
    <source>
        <dbReference type="Proteomes" id="UP000461730"/>
    </source>
</evidence>
<dbReference type="Gene3D" id="3.30.559.10">
    <property type="entry name" value="Chloramphenicol acetyltransferase-like domain"/>
    <property type="match status" value="1"/>
</dbReference>
<evidence type="ECO:0000256" key="1">
    <source>
        <dbReference type="ARBA" id="ARBA00001938"/>
    </source>
</evidence>
<dbReference type="InterPro" id="IPR000089">
    <property type="entry name" value="Biotin_lipoyl"/>
</dbReference>
<dbReference type="PROSITE" id="PS00189">
    <property type="entry name" value="LIPOYL"/>
    <property type="match status" value="1"/>
</dbReference>
<name>A0A7K1UCH1_9BACT</name>
<dbReference type="Gene3D" id="2.40.50.100">
    <property type="match status" value="1"/>
</dbReference>
<dbReference type="PANTHER" id="PTHR43178:SF5">
    <property type="entry name" value="LIPOAMIDE ACYLTRANSFERASE COMPONENT OF BRANCHED-CHAIN ALPHA-KETO ACID DEHYDROGENASE COMPLEX, MITOCHONDRIAL"/>
    <property type="match status" value="1"/>
</dbReference>
<evidence type="ECO:0000256" key="4">
    <source>
        <dbReference type="ARBA" id="ARBA00022679"/>
    </source>
</evidence>
<keyword evidence="5 7" id="KW-0450">Lipoyl</keyword>
<sequence length="462" mass="49899">MAIVELVMPKMGESIMEATILRWHKKAGDQVKADETVLEIATDKVDSEVPSIADGIITEVLYAENDVVPVGTVIARINTNVDAGVTESPVVSSEEQAPVAVEEETSAYRHEAAGAPYEAQFVTGGARFYSPLVLTIAQQEGISFAELEKIPGTGNEGRVTKKDILNFVANRGKGAAPAPAEAATIPIQEEQPAARPVVTQPAATATAAPVAKAVNTQPVTSVNSYGGNVEIIEMDRMRKLIAEHMVRSKHTSPHVTSFAEADVTNMVKWRDQIKKDFEKREGEKITFTPLFIEALVRCIKKFPLVNCSLDGDKIILKKDINVGMATALPSGNLIVPVIRNADMLNLVGLTRQVNYLANAARENRLKPDDTQNGTITLTNVGTFGSLAGTPIINQPQVAILAVGAIKKRPVVIETPHGDTIAIRHMMYLSLSYDHRIVDGALGSTFLSAVAQELENFNGDREY</sequence>
<dbReference type="GO" id="GO:0031405">
    <property type="term" value="F:lipoic acid binding"/>
    <property type="evidence" value="ECO:0007669"/>
    <property type="project" value="TreeGrafter"/>
</dbReference>
<feature type="domain" description="Lipoyl-binding" evidence="8">
    <location>
        <begin position="3"/>
        <end position="78"/>
    </location>
</feature>
<dbReference type="PROSITE" id="PS51826">
    <property type="entry name" value="PSBD"/>
    <property type="match status" value="1"/>
</dbReference>
<dbReference type="GO" id="GO:0005737">
    <property type="term" value="C:cytoplasm"/>
    <property type="evidence" value="ECO:0007669"/>
    <property type="project" value="TreeGrafter"/>
</dbReference>
<dbReference type="InterPro" id="IPR001078">
    <property type="entry name" value="2-oxoacid_DH_actylTfrase"/>
</dbReference>
<evidence type="ECO:0000256" key="7">
    <source>
        <dbReference type="RuleBase" id="RU003423"/>
    </source>
</evidence>
<dbReference type="Gene3D" id="4.10.320.10">
    <property type="entry name" value="E3-binding domain"/>
    <property type="match status" value="1"/>
</dbReference>
<dbReference type="Pfam" id="PF00364">
    <property type="entry name" value="Biotin_lipoyl"/>
    <property type="match status" value="1"/>
</dbReference>
<dbReference type="SUPFAM" id="SSF51230">
    <property type="entry name" value="Single hybrid motif"/>
    <property type="match status" value="1"/>
</dbReference>
<dbReference type="InterPro" id="IPR036625">
    <property type="entry name" value="E3-bd_dom_sf"/>
</dbReference>
<dbReference type="AlphaFoldDB" id="A0A7K1UCH1"/>
<dbReference type="SUPFAM" id="SSF47005">
    <property type="entry name" value="Peripheral subunit-binding domain of 2-oxo acid dehydrogenase complex"/>
    <property type="match status" value="1"/>
</dbReference>
<dbReference type="GO" id="GO:0016407">
    <property type="term" value="F:acetyltransferase activity"/>
    <property type="evidence" value="ECO:0007669"/>
    <property type="project" value="TreeGrafter"/>
</dbReference>
<evidence type="ECO:0000313" key="10">
    <source>
        <dbReference type="EMBL" id="MVT11685.1"/>
    </source>
</evidence>
<dbReference type="PROSITE" id="PS50968">
    <property type="entry name" value="BIOTINYL_LIPOYL"/>
    <property type="match status" value="1"/>
</dbReference>
<accession>A0A7K1UCH1</accession>
<dbReference type="Pfam" id="PF00198">
    <property type="entry name" value="2-oxoacid_dh"/>
    <property type="match status" value="1"/>
</dbReference>
<keyword evidence="11" id="KW-1185">Reference proteome</keyword>
<reference evidence="10 11" key="1">
    <citation type="submission" date="2019-12" db="EMBL/GenBank/DDBJ databases">
        <title>Chitinophaga sp. strain ysch24 (GDMCC 1.1355), whole genome shotgun sequence.</title>
        <authorList>
            <person name="Zhang X."/>
        </authorList>
    </citation>
    <scope>NUCLEOTIDE SEQUENCE [LARGE SCALE GENOMIC DNA]</scope>
    <source>
        <strain evidence="11">ysch24</strain>
    </source>
</reference>
<gene>
    <name evidence="10" type="ORF">GO493_25705</name>
</gene>
<keyword evidence="4 7" id="KW-0808">Transferase</keyword>
<feature type="domain" description="Peripheral subunit-binding (PSBD)" evidence="9">
    <location>
        <begin position="128"/>
        <end position="168"/>
    </location>
</feature>
<comment type="similarity">
    <text evidence="2 7">Belongs to the 2-oxoacid dehydrogenase family.</text>
</comment>
<comment type="caution">
    <text evidence="10">The sequence shown here is derived from an EMBL/GenBank/DDBJ whole genome shotgun (WGS) entry which is preliminary data.</text>
</comment>
<keyword evidence="6 7" id="KW-0012">Acyltransferase</keyword>
<comment type="subunit">
    <text evidence="3">Forms a 24-polypeptide structural core with octahedral symmetry.</text>
</comment>
<evidence type="ECO:0000256" key="5">
    <source>
        <dbReference type="ARBA" id="ARBA00022823"/>
    </source>
</evidence>
<dbReference type="RefSeq" id="WP_157309108.1">
    <property type="nucleotide sequence ID" value="NZ_WRXN01000015.1"/>
</dbReference>
<dbReference type="InterPro" id="IPR023213">
    <property type="entry name" value="CAT-like_dom_sf"/>
</dbReference>
<dbReference type="Proteomes" id="UP000461730">
    <property type="component" value="Unassembled WGS sequence"/>
</dbReference>
<dbReference type="InterPro" id="IPR004167">
    <property type="entry name" value="PSBD"/>
</dbReference>
<comment type="cofactor">
    <cofactor evidence="1 7">
        <name>(R)-lipoate</name>
        <dbReference type="ChEBI" id="CHEBI:83088"/>
    </cofactor>
</comment>
<evidence type="ECO:0000256" key="6">
    <source>
        <dbReference type="ARBA" id="ARBA00023315"/>
    </source>
</evidence>
<dbReference type="EMBL" id="WRXN01000015">
    <property type="protein sequence ID" value="MVT11685.1"/>
    <property type="molecule type" value="Genomic_DNA"/>
</dbReference>
<dbReference type="InterPro" id="IPR003016">
    <property type="entry name" value="2-oxoA_DH_lipoyl-BS"/>
</dbReference>
<dbReference type="Pfam" id="PF02817">
    <property type="entry name" value="E3_binding"/>
    <property type="match status" value="1"/>
</dbReference>
<dbReference type="InterPro" id="IPR050743">
    <property type="entry name" value="2-oxoacid_DH_E2_comp"/>
</dbReference>
<evidence type="ECO:0000256" key="2">
    <source>
        <dbReference type="ARBA" id="ARBA00007317"/>
    </source>
</evidence>
<dbReference type="SUPFAM" id="SSF52777">
    <property type="entry name" value="CoA-dependent acyltransferases"/>
    <property type="match status" value="1"/>
</dbReference>
<organism evidence="10 11">
    <name type="scientific">Chitinophaga tropicalis</name>
    <dbReference type="NCBI Taxonomy" id="2683588"/>
    <lineage>
        <taxon>Bacteria</taxon>
        <taxon>Pseudomonadati</taxon>
        <taxon>Bacteroidota</taxon>
        <taxon>Chitinophagia</taxon>
        <taxon>Chitinophagales</taxon>
        <taxon>Chitinophagaceae</taxon>
        <taxon>Chitinophaga</taxon>
    </lineage>
</organism>